<name>A0A9P9ADB7_9PEZI</name>
<evidence type="ECO:0000256" key="1">
    <source>
        <dbReference type="SAM" id="MobiDB-lite"/>
    </source>
</evidence>
<feature type="region of interest" description="Disordered" evidence="1">
    <location>
        <begin position="1102"/>
        <end position="1179"/>
    </location>
</feature>
<feature type="compositionally biased region" description="Polar residues" evidence="1">
    <location>
        <begin position="1073"/>
        <end position="1085"/>
    </location>
</feature>
<feature type="compositionally biased region" description="Acidic residues" evidence="1">
    <location>
        <begin position="816"/>
        <end position="832"/>
    </location>
</feature>
<evidence type="ECO:0000256" key="2">
    <source>
        <dbReference type="SAM" id="Phobius"/>
    </source>
</evidence>
<feature type="transmembrane region" description="Helical" evidence="2">
    <location>
        <begin position="372"/>
        <end position="389"/>
    </location>
</feature>
<evidence type="ECO:0000313" key="5">
    <source>
        <dbReference type="EMBL" id="KAH6692384.1"/>
    </source>
</evidence>
<feature type="transmembrane region" description="Helical" evidence="2">
    <location>
        <begin position="470"/>
        <end position="493"/>
    </location>
</feature>
<dbReference type="OrthoDB" id="2373987at2759"/>
<feature type="compositionally biased region" description="Polar residues" evidence="1">
    <location>
        <begin position="866"/>
        <end position="880"/>
    </location>
</feature>
<feature type="compositionally biased region" description="Basic and acidic residues" evidence="1">
    <location>
        <begin position="1147"/>
        <end position="1166"/>
    </location>
</feature>
<feature type="compositionally biased region" description="Basic and acidic residues" evidence="1">
    <location>
        <begin position="798"/>
        <end position="815"/>
    </location>
</feature>
<proteinExistence type="predicted"/>
<dbReference type="Pfam" id="PF23317">
    <property type="entry name" value="YVC1_C"/>
    <property type="match status" value="1"/>
</dbReference>
<feature type="compositionally biased region" description="Acidic residues" evidence="1">
    <location>
        <begin position="44"/>
        <end position="58"/>
    </location>
</feature>
<keyword evidence="2" id="KW-0812">Transmembrane</keyword>
<feature type="transmembrane region" description="Helical" evidence="2">
    <location>
        <begin position="536"/>
        <end position="554"/>
    </location>
</feature>
<feature type="region of interest" description="Disordered" evidence="1">
    <location>
        <begin position="1072"/>
        <end position="1091"/>
    </location>
</feature>
<keyword evidence="2" id="KW-0472">Membrane</keyword>
<feature type="domain" description="YVC1 N-terminal linker helical" evidence="3">
    <location>
        <begin position="97"/>
        <end position="268"/>
    </location>
</feature>
<evidence type="ECO:0000313" key="6">
    <source>
        <dbReference type="Proteomes" id="UP000770015"/>
    </source>
</evidence>
<evidence type="ECO:0000259" key="4">
    <source>
        <dbReference type="Pfam" id="PF23317"/>
    </source>
</evidence>
<feature type="transmembrane region" description="Helical" evidence="2">
    <location>
        <begin position="505"/>
        <end position="524"/>
    </location>
</feature>
<keyword evidence="2" id="KW-1133">Transmembrane helix</keyword>
<feature type="compositionally biased region" description="Basic and acidic residues" evidence="1">
    <location>
        <begin position="1102"/>
        <end position="1116"/>
    </location>
</feature>
<feature type="compositionally biased region" description="Low complexity" evidence="1">
    <location>
        <begin position="910"/>
        <end position="919"/>
    </location>
</feature>
<dbReference type="PANTHER" id="PTHR35859">
    <property type="entry name" value="NONSELECTIVE CATION CHANNEL PROTEIN"/>
    <property type="match status" value="1"/>
</dbReference>
<dbReference type="Pfam" id="PF23190">
    <property type="entry name" value="LHD_TRPY1"/>
    <property type="match status" value="1"/>
</dbReference>
<evidence type="ECO:0000259" key="3">
    <source>
        <dbReference type="Pfam" id="PF23190"/>
    </source>
</evidence>
<accession>A0A9P9ADB7</accession>
<dbReference type="Proteomes" id="UP000770015">
    <property type="component" value="Unassembled WGS sequence"/>
</dbReference>
<feature type="transmembrane region" description="Helical" evidence="2">
    <location>
        <begin position="439"/>
        <end position="458"/>
    </location>
</feature>
<feature type="transmembrane region" description="Helical" evidence="2">
    <location>
        <begin position="586"/>
        <end position="607"/>
    </location>
</feature>
<feature type="transmembrane region" description="Helical" evidence="2">
    <location>
        <begin position="396"/>
        <end position="419"/>
    </location>
</feature>
<gene>
    <name evidence="5" type="ORF">F5X68DRAFT_58056</name>
</gene>
<feature type="transmembrane region" description="Helical" evidence="2">
    <location>
        <begin position="340"/>
        <end position="360"/>
    </location>
</feature>
<dbReference type="AlphaFoldDB" id="A0A9P9ADB7"/>
<sequence>MFSSLLRPGQHRPRRDAGSMAESPASGPAYQKPPFRRHATADFTEADDDDEESQDEEGMDRFPEDGDAVNDEDNLRRSLPVLPLFSAAYLDSLPIYNITHAIRMIVQTRTETTLTWDQLRSPQVSQFLVKPMQQQIRTQHFSRATLYALMANCLQFHKEGQLYPGNIGISTTRARVCELLALKLLKEYNTRELIDALSYDYYPLQGLPGLQAPSTGNAKMDAKAKAGMLAARTSTLEVAIRASAKYFLAHPLVVQQLEAIWNGAITFYSSADSLHRKQPSTPVYPPSSEAGKPGVRTPLLSGQPRKEETALVSAGRRTVILYDPRQASLFKLSRLRVPRYRFFLSTLSLLVLIGLFLAVLSQRSTRITSLELVFWFWSAGFMLDELVGFNEQGFSLYIMSFWNIFDLGILVLLIVYYFMRVYGVFLIDPRHWNNLAYDVLAANAILLLPRIFSVLDHYQYFSQLLIAFRLMALDLAAVLVLVTISCSGFFVFFTMATNSNDASEIAFKIFQILMGFTPAAWDVWPEYNFLERALMALFLIICHFVVVTILITVLTNSFMKIASNANQEHQFLFALNTISMVKNDALFSYVAPGNIFAWLLMPIRYCMPLQHFVQLNRTIIKATHFPLLFCIYVYERFWLAASIYEPTDLIDNPGRGRSRTLSMADPANRTALFSPNVRVREESVVGYQKDYALEEVFRRGPGVNTLRSQRMHERRKTQNAIRNWMDQHDEEGGSSHHPQDWPTANSKPPRPDWQRRFSMNRDFKPMRSRQFSEIRSAASDPADLMSQGQPPLGSFNYRRGDIRQSRDEAKDHTDADGDDELVTNDEEEEDDQATNMGESMRINTRIQEEDYFTTPMTSRFGPPPASSSQESKRTNPSPRQGTARRTLHSRTLSTNTILYAPQDSRRDRAASGSSASSGGPTPARSRPLSARASIVETPMASGQRSPRRQLYMTTAKPRPILPQNHTAQAAPTRAGLAPLDPRLRPGAARRLSSIDLSAMSDNMALPDDPVAGVPSSFQTQMAMALMKDARLGGAGRGNDAADRDRMSRLVLARMKTLEESFADVARELRGLKTHSNSTAPTTRRNSSGDELNRVSAFIEVAGKDRRKVVPGDDQGRPRVQRRHTAKRPVSRRSMKENKVGLTRAKSKGKEVAHSSDPDSDIDKTAELEESSYSRRGSSF</sequence>
<keyword evidence="6" id="KW-1185">Reference proteome</keyword>
<feature type="region of interest" description="Disordered" evidence="1">
    <location>
        <begin position="728"/>
        <end position="948"/>
    </location>
</feature>
<reference evidence="5" key="1">
    <citation type="journal article" date="2021" name="Nat. Commun.">
        <title>Genetic determinants of endophytism in the Arabidopsis root mycobiome.</title>
        <authorList>
            <person name="Mesny F."/>
            <person name="Miyauchi S."/>
            <person name="Thiergart T."/>
            <person name="Pickel B."/>
            <person name="Atanasova L."/>
            <person name="Karlsson M."/>
            <person name="Huettel B."/>
            <person name="Barry K.W."/>
            <person name="Haridas S."/>
            <person name="Chen C."/>
            <person name="Bauer D."/>
            <person name="Andreopoulos W."/>
            <person name="Pangilinan J."/>
            <person name="LaButti K."/>
            <person name="Riley R."/>
            <person name="Lipzen A."/>
            <person name="Clum A."/>
            <person name="Drula E."/>
            <person name="Henrissat B."/>
            <person name="Kohler A."/>
            <person name="Grigoriev I.V."/>
            <person name="Martin F.M."/>
            <person name="Hacquard S."/>
        </authorList>
    </citation>
    <scope>NUCLEOTIDE SEQUENCE</scope>
    <source>
        <strain evidence="5">MPI-SDFR-AT-0117</strain>
    </source>
</reference>
<protein>
    <submittedName>
        <fullName evidence="5">Uncharacterized protein</fullName>
    </submittedName>
</protein>
<feature type="region of interest" description="Disordered" evidence="1">
    <location>
        <begin position="1"/>
        <end position="72"/>
    </location>
</feature>
<dbReference type="PANTHER" id="PTHR35859:SF4">
    <property type="entry name" value="MEMBRANE CHANNEL PROTEIN, PUTATIVE (AFU_ORTHOLOGUE AFUA_6G11300)-RELATED"/>
    <property type="match status" value="1"/>
</dbReference>
<comment type="caution">
    <text evidence="5">The sequence shown here is derived from an EMBL/GenBank/DDBJ whole genome shotgun (WGS) entry which is preliminary data.</text>
</comment>
<feature type="domain" description="Calcium channel YVC1-like C-terminal transmembrane" evidence="4">
    <location>
        <begin position="348"/>
        <end position="651"/>
    </location>
</feature>
<feature type="compositionally biased region" description="Polar residues" evidence="1">
    <location>
        <begin position="833"/>
        <end position="845"/>
    </location>
</feature>
<dbReference type="EMBL" id="JAGSXJ010000004">
    <property type="protein sequence ID" value="KAH6692384.1"/>
    <property type="molecule type" value="Genomic_DNA"/>
</dbReference>
<feature type="compositionally biased region" description="Basic residues" evidence="1">
    <location>
        <begin position="1118"/>
        <end position="1132"/>
    </location>
</feature>
<dbReference type="InterPro" id="IPR052971">
    <property type="entry name" value="TRP_calcium_channel"/>
</dbReference>
<organism evidence="5 6">
    <name type="scientific">Plectosphaerella plurivora</name>
    <dbReference type="NCBI Taxonomy" id="936078"/>
    <lineage>
        <taxon>Eukaryota</taxon>
        <taxon>Fungi</taxon>
        <taxon>Dikarya</taxon>
        <taxon>Ascomycota</taxon>
        <taxon>Pezizomycotina</taxon>
        <taxon>Sordariomycetes</taxon>
        <taxon>Hypocreomycetidae</taxon>
        <taxon>Glomerellales</taxon>
        <taxon>Plectosphaerellaceae</taxon>
        <taxon>Plectosphaerella</taxon>
    </lineage>
</organism>
<dbReference type="InterPro" id="IPR056336">
    <property type="entry name" value="YVC1_C"/>
</dbReference>
<feature type="region of interest" description="Disordered" evidence="1">
    <location>
        <begin position="278"/>
        <end position="308"/>
    </location>
</feature>
<feature type="compositionally biased region" description="Basic and acidic residues" evidence="1">
    <location>
        <begin position="749"/>
        <end position="765"/>
    </location>
</feature>
<feature type="compositionally biased region" description="Basic and acidic residues" evidence="1">
    <location>
        <begin position="728"/>
        <end position="739"/>
    </location>
</feature>
<dbReference type="InterPro" id="IPR056337">
    <property type="entry name" value="LHD_YVC1"/>
</dbReference>